<evidence type="ECO:0000256" key="6">
    <source>
        <dbReference type="ARBA" id="ARBA00023012"/>
    </source>
</evidence>
<dbReference type="InterPro" id="IPR036890">
    <property type="entry name" value="HATPase_C_sf"/>
</dbReference>
<proteinExistence type="predicted"/>
<dbReference type="GO" id="GO:0005886">
    <property type="term" value="C:plasma membrane"/>
    <property type="evidence" value="ECO:0007669"/>
    <property type="project" value="TreeGrafter"/>
</dbReference>
<reference evidence="11" key="1">
    <citation type="submission" date="2014-04" db="EMBL/GenBank/DDBJ databases">
        <title>Whole-Genome optical mapping and complete genome sequence of Sphingobacterium deserti sp. nov., a new spaces isolated from desert in the west of China.</title>
        <authorList>
            <person name="Teng C."/>
            <person name="Zhou Z."/>
            <person name="Li X."/>
            <person name="Chen M."/>
            <person name="Lin M."/>
            <person name="Wang L."/>
            <person name="Su S."/>
            <person name="Zhang C."/>
            <person name="Zhang W."/>
        </authorList>
    </citation>
    <scope>NUCLEOTIDE SEQUENCE [LARGE SCALE GENOMIC DNA]</scope>
    <source>
        <strain evidence="11">ACCC05744</strain>
    </source>
</reference>
<accession>A0A0B8TBC1</accession>
<dbReference type="InterPro" id="IPR050351">
    <property type="entry name" value="BphY/WalK/GraS-like"/>
</dbReference>
<name>A0A0B8TBC1_9SPHI</name>
<dbReference type="PATRIC" id="fig|1229276.3.peg.3"/>
<dbReference type="SMART" id="SM00388">
    <property type="entry name" value="HisKA"/>
    <property type="match status" value="1"/>
</dbReference>
<dbReference type="Gene3D" id="3.30.565.10">
    <property type="entry name" value="Histidine kinase-like ATPase, C-terminal domain"/>
    <property type="match status" value="1"/>
</dbReference>
<evidence type="ECO:0000256" key="3">
    <source>
        <dbReference type="ARBA" id="ARBA00022553"/>
    </source>
</evidence>
<dbReference type="CDD" id="cd00082">
    <property type="entry name" value="HisKA"/>
    <property type="match status" value="1"/>
</dbReference>
<dbReference type="EMBL" id="JJMU01000001">
    <property type="protein sequence ID" value="KGE16169.1"/>
    <property type="molecule type" value="Genomic_DNA"/>
</dbReference>
<dbReference type="Proteomes" id="UP000031802">
    <property type="component" value="Unassembled WGS sequence"/>
</dbReference>
<evidence type="ECO:0000256" key="5">
    <source>
        <dbReference type="ARBA" id="ARBA00022777"/>
    </source>
</evidence>
<keyword evidence="8" id="KW-1133">Transmembrane helix</keyword>
<dbReference type="InterPro" id="IPR004358">
    <property type="entry name" value="Sig_transdc_His_kin-like_C"/>
</dbReference>
<dbReference type="Gene3D" id="1.10.287.130">
    <property type="match status" value="1"/>
</dbReference>
<evidence type="ECO:0000259" key="9">
    <source>
        <dbReference type="PROSITE" id="PS50109"/>
    </source>
</evidence>
<dbReference type="GO" id="GO:0016036">
    <property type="term" value="P:cellular response to phosphate starvation"/>
    <property type="evidence" value="ECO:0007669"/>
    <property type="project" value="TreeGrafter"/>
</dbReference>
<dbReference type="Gene3D" id="1.25.40.10">
    <property type="entry name" value="Tetratricopeptide repeat domain"/>
    <property type="match status" value="2"/>
</dbReference>
<dbReference type="PANTHER" id="PTHR45453">
    <property type="entry name" value="PHOSPHATE REGULON SENSOR PROTEIN PHOR"/>
    <property type="match status" value="1"/>
</dbReference>
<evidence type="ECO:0000313" key="10">
    <source>
        <dbReference type="EMBL" id="KGE16169.1"/>
    </source>
</evidence>
<dbReference type="AlphaFoldDB" id="A0A0B8TBC1"/>
<dbReference type="EC" id="2.7.13.3" evidence="2"/>
<comment type="catalytic activity">
    <reaction evidence="1">
        <text>ATP + protein L-histidine = ADP + protein N-phospho-L-histidine.</text>
        <dbReference type="EC" id="2.7.13.3"/>
    </reaction>
</comment>
<dbReference type="PANTHER" id="PTHR45453:SF1">
    <property type="entry name" value="PHOSPHATE REGULON SENSOR PROTEIN PHOR"/>
    <property type="match status" value="1"/>
</dbReference>
<dbReference type="InterPro" id="IPR003661">
    <property type="entry name" value="HisK_dim/P_dom"/>
</dbReference>
<dbReference type="InterPro" id="IPR005467">
    <property type="entry name" value="His_kinase_dom"/>
</dbReference>
<protein>
    <recommendedName>
        <fullName evidence="2">histidine kinase</fullName>
        <ecNumber evidence="2">2.7.13.3</ecNumber>
    </recommendedName>
</protein>
<keyword evidence="11" id="KW-1185">Reference proteome</keyword>
<evidence type="ECO:0000256" key="4">
    <source>
        <dbReference type="ARBA" id="ARBA00022679"/>
    </source>
</evidence>
<keyword evidence="5 10" id="KW-0418">Kinase</keyword>
<dbReference type="InterPro" id="IPR019734">
    <property type="entry name" value="TPR_rpt"/>
</dbReference>
<dbReference type="GO" id="GO:0000155">
    <property type="term" value="F:phosphorelay sensor kinase activity"/>
    <property type="evidence" value="ECO:0007669"/>
    <property type="project" value="InterPro"/>
</dbReference>
<dbReference type="eggNOG" id="COG2205">
    <property type="taxonomic scope" value="Bacteria"/>
</dbReference>
<dbReference type="SUPFAM" id="SSF47384">
    <property type="entry name" value="Homodimeric domain of signal transducing histidine kinase"/>
    <property type="match status" value="1"/>
</dbReference>
<sequence>MVSASKSIILGVTFILCYLFTSAQQTGWNRLNSELATLNDDSLKVMAHYKVSTELYKSSPQEAKEIAEKGYQLAVANKMGEIQLSFLNVIGVIESKLYNFDESINTHFKVLRAREKNGDRKGAMLSLLNIGNVFNVSRDAKQALVYYEQAMVIAREIADIRNEANIAINIGNIRAQGALKGSKKADVVDAINYLLKTIDFSKRKAPEVDLYNCYTLLGYLYLKNEDVLKSEYYTDLAIDIAEAGNFTYGICYSRINRANIFVRRGQFELAEKEVEIIRQNIEKSGLHDLFDEFNSDFQKIAKAIKEDDKDIVLTDVDSATVADAEEMELLRLKVREELREKYETEKKELENKNLLLENAAIERESLLFKLLLSAALTILLTFVIMLILLQRKNVQLRNEKQNVERARDEIKEQAERIHEQHKELFQADRFRSRIFSVVSHDLRAPIANFQVLLSVSKLIDLPADDIKRTLIAIGHEVETASKMLDELLVWSSQQMGNESLEITSLAVFELVEVCKSLFSDRLNLKELDLKNCVDPNVVIQGDLKRFEFILRNIISNAIKFSYLGKTITVFHEERPEEVVVAIADEGAGMDNEKLAKLQDRDMQESYLGTFQEKGAGIGLMLCHEFANRMGWHIRMESKIGLGSTFYICIPKHSISQED</sequence>
<dbReference type="InterPro" id="IPR011990">
    <property type="entry name" value="TPR-like_helical_dom_sf"/>
</dbReference>
<dbReference type="InterPro" id="IPR036097">
    <property type="entry name" value="HisK_dim/P_sf"/>
</dbReference>
<dbReference type="InterPro" id="IPR003594">
    <property type="entry name" value="HATPase_dom"/>
</dbReference>
<dbReference type="SUPFAM" id="SSF55874">
    <property type="entry name" value="ATPase domain of HSP90 chaperone/DNA topoisomerase II/histidine kinase"/>
    <property type="match status" value="1"/>
</dbReference>
<dbReference type="GO" id="GO:0004721">
    <property type="term" value="F:phosphoprotein phosphatase activity"/>
    <property type="evidence" value="ECO:0007669"/>
    <property type="project" value="TreeGrafter"/>
</dbReference>
<feature type="coiled-coil region" evidence="7">
    <location>
        <begin position="332"/>
        <end position="427"/>
    </location>
</feature>
<evidence type="ECO:0000256" key="1">
    <source>
        <dbReference type="ARBA" id="ARBA00000085"/>
    </source>
</evidence>
<keyword evidence="6" id="KW-0902">Two-component regulatory system</keyword>
<dbReference type="Pfam" id="PF02518">
    <property type="entry name" value="HATPase_c"/>
    <property type="match status" value="1"/>
</dbReference>
<evidence type="ECO:0000313" key="11">
    <source>
        <dbReference type="Proteomes" id="UP000031802"/>
    </source>
</evidence>
<keyword evidence="7" id="KW-0175">Coiled coil</keyword>
<gene>
    <name evidence="10" type="ORF">DI53_0002</name>
</gene>
<keyword evidence="4" id="KW-0808">Transferase</keyword>
<keyword evidence="8" id="KW-0812">Transmembrane</keyword>
<dbReference type="PROSITE" id="PS50109">
    <property type="entry name" value="HIS_KIN"/>
    <property type="match status" value="1"/>
</dbReference>
<dbReference type="PRINTS" id="PR00344">
    <property type="entry name" value="BCTRLSENSOR"/>
</dbReference>
<keyword evidence="8" id="KW-0472">Membrane</keyword>
<feature type="transmembrane region" description="Helical" evidence="8">
    <location>
        <begin position="366"/>
        <end position="389"/>
    </location>
</feature>
<feature type="domain" description="Histidine kinase" evidence="9">
    <location>
        <begin position="437"/>
        <end position="653"/>
    </location>
</feature>
<reference evidence="10 11" key="2">
    <citation type="journal article" date="2015" name="PLoS ONE">
        <title>Whole-Genome Optical Mapping and Finished Genome Sequence of Sphingobacterium deserti sp. nov., a New Species Isolated from the Western Desert of China.</title>
        <authorList>
            <person name="Teng C."/>
            <person name="Zhou Z."/>
            <person name="Molnar I."/>
            <person name="Li X."/>
            <person name="Tang R."/>
            <person name="Chen M."/>
            <person name="Wang L."/>
            <person name="Su S."/>
            <person name="Zhang W."/>
            <person name="Lin M."/>
        </authorList>
    </citation>
    <scope>NUCLEOTIDE SEQUENCE [LARGE SCALE GENOMIC DNA]</scope>
    <source>
        <strain evidence="11">ACCC05744</strain>
    </source>
</reference>
<evidence type="ECO:0000256" key="7">
    <source>
        <dbReference type="SAM" id="Coils"/>
    </source>
</evidence>
<dbReference type="STRING" id="1229276.DI53_0002"/>
<dbReference type="SMART" id="SM00387">
    <property type="entry name" value="HATPase_c"/>
    <property type="match status" value="1"/>
</dbReference>
<dbReference type="SMART" id="SM00028">
    <property type="entry name" value="TPR"/>
    <property type="match status" value="3"/>
</dbReference>
<evidence type="ECO:0000256" key="2">
    <source>
        <dbReference type="ARBA" id="ARBA00012438"/>
    </source>
</evidence>
<dbReference type="SUPFAM" id="SSF48452">
    <property type="entry name" value="TPR-like"/>
    <property type="match status" value="2"/>
</dbReference>
<comment type="caution">
    <text evidence="10">The sequence shown here is derived from an EMBL/GenBank/DDBJ whole genome shotgun (WGS) entry which is preliminary data.</text>
</comment>
<evidence type="ECO:0000256" key="8">
    <source>
        <dbReference type="SAM" id="Phobius"/>
    </source>
</evidence>
<keyword evidence="3" id="KW-0597">Phosphoprotein</keyword>
<organism evidence="10 11">
    <name type="scientific">Sphingobacterium deserti</name>
    <dbReference type="NCBI Taxonomy" id="1229276"/>
    <lineage>
        <taxon>Bacteria</taxon>
        <taxon>Pseudomonadati</taxon>
        <taxon>Bacteroidota</taxon>
        <taxon>Sphingobacteriia</taxon>
        <taxon>Sphingobacteriales</taxon>
        <taxon>Sphingobacteriaceae</taxon>
        <taxon>Sphingobacterium</taxon>
    </lineage>
</organism>